<evidence type="ECO:0000313" key="2">
    <source>
        <dbReference type="Proteomes" id="UP001380186"/>
    </source>
</evidence>
<dbReference type="RefSeq" id="WP_116548027.1">
    <property type="nucleotide sequence ID" value="NZ_AP029022.1"/>
</dbReference>
<dbReference type="EMBL" id="AP029022">
    <property type="protein sequence ID" value="BEV02934.1"/>
    <property type="molecule type" value="Genomic_DNA"/>
</dbReference>
<name>A0ABM8K222_9FLAO</name>
<keyword evidence="2" id="KW-1185">Reference proteome</keyword>
<protein>
    <submittedName>
        <fullName evidence="1">Uncharacterized protein</fullName>
    </submittedName>
</protein>
<evidence type="ECO:0000313" key="1">
    <source>
        <dbReference type="EMBL" id="BEV02934.1"/>
    </source>
</evidence>
<reference evidence="1 2" key="1">
    <citation type="journal article" date="2020" name="Microbes Environ.">
        <title>Synthetic bacterial community of duckweed: a simple and stable system to study plant-microbe interactions.</title>
        <authorList>
            <person name="Ishizawa H."/>
            <person name="Tada M."/>
            <person name="Kuroda M."/>
            <person name="Inoue D."/>
            <person name="Futamata H."/>
            <person name="Ike M."/>
        </authorList>
    </citation>
    <scope>NUCLEOTIDE SEQUENCE [LARGE SCALE GENOMIC DNA]</scope>
    <source>
        <strain evidence="1 2">DW100</strain>
    </source>
</reference>
<sequence>MKKIIQTLFFFLLLSFNAQKIERDTLSEKFADIEAIVINDTDYEKVDYSFALKKEINSRLKSVNPNVNFEIGVRFDNNLQKKGIIRNVILFLHKTDSQDNLTDLEINFYKMDGLTGKPLEKLNKQQILYAPKNKKRTEVRINVENYHIPFLTEGVLVAVKWLPTKNHDYRVGPAIRFTNYTEKLTYTRYNNDDSKWGFGPNFSRKNGFYTNAMIGLEVYVKKRKSNNE</sequence>
<gene>
    <name evidence="1" type="ORF">CRDW_03080</name>
</gene>
<organism evidence="1 2">
    <name type="scientific">Chryseobacterium gambrini</name>
    <dbReference type="NCBI Taxonomy" id="373672"/>
    <lineage>
        <taxon>Bacteria</taxon>
        <taxon>Pseudomonadati</taxon>
        <taxon>Bacteroidota</taxon>
        <taxon>Flavobacteriia</taxon>
        <taxon>Flavobacteriales</taxon>
        <taxon>Weeksellaceae</taxon>
        <taxon>Chryseobacterium group</taxon>
        <taxon>Chryseobacterium</taxon>
    </lineage>
</organism>
<accession>A0ABM8K222</accession>
<dbReference type="Proteomes" id="UP001380186">
    <property type="component" value="Chromosome"/>
</dbReference>
<proteinExistence type="predicted"/>